<gene>
    <name evidence="2" type="ORF">GCM10011342_16490</name>
</gene>
<dbReference type="RefSeq" id="WP_188158877.1">
    <property type="nucleotide sequence ID" value="NZ_BMGH01000001.1"/>
</dbReference>
<protein>
    <recommendedName>
        <fullName evidence="4">DUF4199 domain-containing protein</fullName>
    </recommendedName>
</protein>
<comment type="caution">
    <text evidence="2">The sequence shown here is derived from an EMBL/GenBank/DDBJ whole genome shotgun (WGS) entry which is preliminary data.</text>
</comment>
<reference evidence="2" key="2">
    <citation type="submission" date="2020-09" db="EMBL/GenBank/DDBJ databases">
        <authorList>
            <person name="Sun Q."/>
            <person name="Zhou Y."/>
        </authorList>
    </citation>
    <scope>NUCLEOTIDE SEQUENCE</scope>
    <source>
        <strain evidence="2">CGMCC 1.12921</strain>
    </source>
</reference>
<reference evidence="2" key="1">
    <citation type="journal article" date="2014" name="Int. J. Syst. Evol. Microbiol.">
        <title>Complete genome sequence of Corynebacterium casei LMG S-19264T (=DSM 44701T), isolated from a smear-ripened cheese.</title>
        <authorList>
            <consortium name="US DOE Joint Genome Institute (JGI-PGF)"/>
            <person name="Walter F."/>
            <person name="Albersmeier A."/>
            <person name="Kalinowski J."/>
            <person name="Ruckert C."/>
        </authorList>
    </citation>
    <scope>NUCLEOTIDE SEQUENCE</scope>
    <source>
        <strain evidence="2">CGMCC 1.12921</strain>
    </source>
</reference>
<evidence type="ECO:0000313" key="2">
    <source>
        <dbReference type="EMBL" id="GGD08341.1"/>
    </source>
</evidence>
<feature type="transmembrane region" description="Helical" evidence="1">
    <location>
        <begin position="85"/>
        <end position="106"/>
    </location>
</feature>
<dbReference type="EMBL" id="BMGH01000001">
    <property type="protein sequence ID" value="GGD08341.1"/>
    <property type="molecule type" value="Genomic_DNA"/>
</dbReference>
<accession>A0A8J2V7I5</accession>
<organism evidence="2 3">
    <name type="scientific">Aquisalinus flavus</name>
    <dbReference type="NCBI Taxonomy" id="1526572"/>
    <lineage>
        <taxon>Bacteria</taxon>
        <taxon>Pseudomonadati</taxon>
        <taxon>Pseudomonadota</taxon>
        <taxon>Alphaproteobacteria</taxon>
        <taxon>Parvularculales</taxon>
        <taxon>Parvularculaceae</taxon>
        <taxon>Aquisalinus</taxon>
    </lineage>
</organism>
<keyword evidence="3" id="KW-1185">Reference proteome</keyword>
<feature type="transmembrane region" description="Helical" evidence="1">
    <location>
        <begin position="43"/>
        <end position="64"/>
    </location>
</feature>
<keyword evidence="1" id="KW-0812">Transmembrane</keyword>
<feature type="transmembrane region" description="Helical" evidence="1">
    <location>
        <begin position="147"/>
        <end position="166"/>
    </location>
</feature>
<sequence>MVKGIAVVLLRVLAVSFIINAIYTISWGVYLSTTSDPSQSISLIVYGAAGLLLGLVLIVVSGPFGRLVGKGLGSAEQEPVSEETLITVGSALLGVYFIVSALSEFAPELWRWVSLYLSQIPDLARNHGADMQKTPPLFPDTLIESTISALVKAILGVALIFFRIPITNKLRTDKK</sequence>
<evidence type="ECO:0000313" key="3">
    <source>
        <dbReference type="Proteomes" id="UP000613582"/>
    </source>
</evidence>
<keyword evidence="1" id="KW-1133">Transmembrane helix</keyword>
<keyword evidence="1" id="KW-0472">Membrane</keyword>
<dbReference type="Proteomes" id="UP000613582">
    <property type="component" value="Unassembled WGS sequence"/>
</dbReference>
<name>A0A8J2V7I5_9PROT</name>
<evidence type="ECO:0008006" key="4">
    <source>
        <dbReference type="Google" id="ProtNLM"/>
    </source>
</evidence>
<feature type="transmembrane region" description="Helical" evidence="1">
    <location>
        <begin position="12"/>
        <end position="31"/>
    </location>
</feature>
<dbReference type="AlphaFoldDB" id="A0A8J2V7I5"/>
<evidence type="ECO:0000256" key="1">
    <source>
        <dbReference type="SAM" id="Phobius"/>
    </source>
</evidence>
<proteinExistence type="predicted"/>